<dbReference type="Gene3D" id="3.40.190.10">
    <property type="entry name" value="Periplasmic binding protein-like II"/>
    <property type="match status" value="2"/>
</dbReference>
<evidence type="ECO:0000256" key="5">
    <source>
        <dbReference type="ARBA" id="ARBA00022448"/>
    </source>
</evidence>
<evidence type="ECO:0000256" key="3">
    <source>
        <dbReference type="ARBA" id="ARBA00011557"/>
    </source>
</evidence>
<evidence type="ECO:0000313" key="7">
    <source>
        <dbReference type="EMBL" id="MFC5430524.1"/>
    </source>
</evidence>
<comment type="similarity">
    <text evidence="2">Belongs to the bacterial solute-binding protein 1 family.</text>
</comment>
<evidence type="ECO:0000256" key="4">
    <source>
        <dbReference type="ARBA" id="ARBA00017470"/>
    </source>
</evidence>
<proteinExistence type="inferred from homology"/>
<keyword evidence="5" id="KW-0813">Transport</keyword>
<evidence type="ECO:0000256" key="1">
    <source>
        <dbReference type="ARBA" id="ARBA00004418"/>
    </source>
</evidence>
<keyword evidence="8" id="KW-1185">Reference proteome</keyword>
<protein>
    <recommendedName>
        <fullName evidence="4">sn-glycerol-3-phosphate-binding periplasmic protein UgpB</fullName>
    </recommendedName>
</protein>
<accession>A0ABW0JBW7</accession>
<organism evidence="7 8">
    <name type="scientific">Paraburkholderia denitrificans</name>
    <dbReference type="NCBI Taxonomy" id="694025"/>
    <lineage>
        <taxon>Bacteria</taxon>
        <taxon>Pseudomonadati</taxon>
        <taxon>Pseudomonadota</taxon>
        <taxon>Betaproteobacteria</taxon>
        <taxon>Burkholderiales</taxon>
        <taxon>Burkholderiaceae</taxon>
        <taxon>Paraburkholderia</taxon>
    </lineage>
</organism>
<keyword evidence="6" id="KW-0732">Signal</keyword>
<name>A0ABW0JBW7_9BURK</name>
<evidence type="ECO:0000256" key="6">
    <source>
        <dbReference type="ARBA" id="ARBA00022729"/>
    </source>
</evidence>
<dbReference type="EMBL" id="JBHSMP010000020">
    <property type="protein sequence ID" value="MFC5430524.1"/>
    <property type="molecule type" value="Genomic_DNA"/>
</dbReference>
<dbReference type="InterPro" id="IPR006059">
    <property type="entry name" value="SBP"/>
</dbReference>
<dbReference type="RefSeq" id="WP_377713044.1">
    <property type="nucleotide sequence ID" value="NZ_JBHSMP010000020.1"/>
</dbReference>
<sequence length="428" mass="46728">MGAGMPLSLPAVCQSAQFDFWYAQSGKAGMVVQQLCDAFNASQSADRVQCIGQNGYESNLRQLIAAWRAHRAPALAEIYDVGTNDMLLSDATVPYADLAREFGNGDVSASYLPAIRHYYGDKRGELYSAPFAVSTIVLYTNDVLLRRAGIAQPPQTWEQFLRDAARLKAAGIGCPAVIDIDPWQMLEQPGAVAGEPIASLRNGAGGLNARLVFASGRHPELMNALLNGYRRGEIVEATETRVGRQSQAFASGECAMSIGSTYAWGIVQQMGRIQASISLLPNFSGVPRHSTVIGGSSLWIMKGFDRDTYRAIAKFLDFINQPVNQMKLAGQTGFLLRTTETVAAWRASAAHGNPRLRHLEVALTSLDQPTSDFSHGARLGFFTQIRMAWQLEAQRAFAGQKSMADALVSAQEQGNRLLERFQRMYAKP</sequence>
<dbReference type="InterPro" id="IPR050490">
    <property type="entry name" value="Bact_solute-bd_prot1"/>
</dbReference>
<evidence type="ECO:0000313" key="8">
    <source>
        <dbReference type="Proteomes" id="UP001596103"/>
    </source>
</evidence>
<evidence type="ECO:0000256" key="2">
    <source>
        <dbReference type="ARBA" id="ARBA00008520"/>
    </source>
</evidence>
<dbReference type="Proteomes" id="UP001596103">
    <property type="component" value="Unassembled WGS sequence"/>
</dbReference>
<dbReference type="Pfam" id="PF13416">
    <property type="entry name" value="SBP_bac_8"/>
    <property type="match status" value="1"/>
</dbReference>
<dbReference type="PANTHER" id="PTHR43649">
    <property type="entry name" value="ARABINOSE-BINDING PROTEIN-RELATED"/>
    <property type="match status" value="1"/>
</dbReference>
<dbReference type="SUPFAM" id="SSF53850">
    <property type="entry name" value="Periplasmic binding protein-like II"/>
    <property type="match status" value="1"/>
</dbReference>
<reference evidence="8" key="1">
    <citation type="journal article" date="2019" name="Int. J. Syst. Evol. Microbiol.">
        <title>The Global Catalogue of Microorganisms (GCM) 10K type strain sequencing project: providing services to taxonomists for standard genome sequencing and annotation.</title>
        <authorList>
            <consortium name="The Broad Institute Genomics Platform"/>
            <consortium name="The Broad Institute Genome Sequencing Center for Infectious Disease"/>
            <person name="Wu L."/>
            <person name="Ma J."/>
        </authorList>
    </citation>
    <scope>NUCLEOTIDE SEQUENCE [LARGE SCALE GENOMIC DNA]</scope>
    <source>
        <strain evidence="8">CCUG 56042</strain>
    </source>
</reference>
<dbReference type="PANTHER" id="PTHR43649:SF31">
    <property type="entry name" value="SN-GLYCEROL-3-PHOSPHATE-BINDING PERIPLASMIC PROTEIN UGPB"/>
    <property type="match status" value="1"/>
</dbReference>
<comment type="subcellular location">
    <subcellularLocation>
        <location evidence="1">Periplasm</location>
    </subcellularLocation>
</comment>
<comment type="caution">
    <text evidence="7">The sequence shown here is derived from an EMBL/GenBank/DDBJ whole genome shotgun (WGS) entry which is preliminary data.</text>
</comment>
<gene>
    <name evidence="7" type="ORF">ACFPTO_17205</name>
</gene>
<comment type="subunit">
    <text evidence="3">The complex is composed of two ATP-binding proteins (UgpC), two transmembrane proteins (UgpA and UgpE) and a solute-binding protein (UgpB).</text>
</comment>